<dbReference type="SUPFAM" id="SSF143100">
    <property type="entry name" value="TTHA1013/TTHA0281-like"/>
    <property type="match status" value="1"/>
</dbReference>
<keyword evidence="2" id="KW-1185">Reference proteome</keyword>
<organism evidence="1 2">
    <name type="scientific">Dolichospermum compactum NIES-806</name>
    <dbReference type="NCBI Taxonomy" id="1973481"/>
    <lineage>
        <taxon>Bacteria</taxon>
        <taxon>Bacillati</taxon>
        <taxon>Cyanobacteriota</taxon>
        <taxon>Cyanophyceae</taxon>
        <taxon>Nostocales</taxon>
        <taxon>Aphanizomenonaceae</taxon>
        <taxon>Dolichospermum</taxon>
        <taxon>Dolichospermum compactum</taxon>
    </lineage>
</organism>
<dbReference type="AlphaFoldDB" id="A0A1Z4V3N2"/>
<dbReference type="Gene3D" id="3.30.160.250">
    <property type="match status" value="1"/>
</dbReference>
<name>A0A1Z4V3N2_9CYAN</name>
<evidence type="ECO:0000313" key="1">
    <source>
        <dbReference type="EMBL" id="BAZ86034.1"/>
    </source>
</evidence>
<reference evidence="1 2" key="1">
    <citation type="submission" date="2017-06" db="EMBL/GenBank/DDBJ databases">
        <title>Genome sequencing of cyanobaciteial culture collection at National Institute for Environmental Studies (NIES).</title>
        <authorList>
            <person name="Hirose Y."/>
            <person name="Shimura Y."/>
            <person name="Fujisawa T."/>
            <person name="Nakamura Y."/>
            <person name="Kawachi M."/>
        </authorList>
    </citation>
    <scope>NUCLEOTIDE SEQUENCE [LARGE SCALE GENOMIC DNA]</scope>
    <source>
        <strain evidence="1 2">NIES-806</strain>
    </source>
</reference>
<evidence type="ECO:0000313" key="2">
    <source>
        <dbReference type="Proteomes" id="UP000218702"/>
    </source>
</evidence>
<accession>A0A1Z4V3N2</accession>
<proteinExistence type="predicted"/>
<protein>
    <recommendedName>
        <fullName evidence="3">HicB-like antitoxin of toxin-antitoxin system domain-containing protein</fullName>
    </recommendedName>
</protein>
<sequence>MFYKIPLLLTPQPEGGFTVTSPLLPELITEGDSMDEVLANVRDAFEAVLETYQDLGKELPLNLQSVDQNSPALIETIISIR</sequence>
<evidence type="ECO:0008006" key="3">
    <source>
        <dbReference type="Google" id="ProtNLM"/>
    </source>
</evidence>
<dbReference type="KEGG" id="dcm:NIES806_22410"/>
<dbReference type="RefSeq" id="WP_015078469.1">
    <property type="nucleotide sequence ID" value="NZ_AP018316.1"/>
</dbReference>
<gene>
    <name evidence="1" type="ORF">NIES806_22410</name>
</gene>
<dbReference type="OrthoDB" id="9807959at2"/>
<dbReference type="EMBL" id="AP018316">
    <property type="protein sequence ID" value="BAZ86034.1"/>
    <property type="molecule type" value="Genomic_DNA"/>
</dbReference>
<dbReference type="InterPro" id="IPR035069">
    <property type="entry name" value="TTHA1013/TTHA0281-like"/>
</dbReference>
<dbReference type="Proteomes" id="UP000218702">
    <property type="component" value="Chromosome"/>
</dbReference>